<keyword evidence="2" id="KW-1185">Reference proteome</keyword>
<accession>A0AAX6MGH0</accession>
<evidence type="ECO:0000313" key="2">
    <source>
        <dbReference type="Proteomes" id="UP001369815"/>
    </source>
</evidence>
<dbReference type="AlphaFoldDB" id="A0AAX6MGH0"/>
<organism evidence="1 2">
    <name type="scientific">Daldinia eschscholtzii</name>
    <dbReference type="NCBI Taxonomy" id="292717"/>
    <lineage>
        <taxon>Eukaryota</taxon>
        <taxon>Fungi</taxon>
        <taxon>Dikarya</taxon>
        <taxon>Ascomycota</taxon>
        <taxon>Pezizomycotina</taxon>
        <taxon>Sordariomycetes</taxon>
        <taxon>Xylariomycetidae</taxon>
        <taxon>Xylariales</taxon>
        <taxon>Hypoxylaceae</taxon>
        <taxon>Daldinia</taxon>
    </lineage>
</organism>
<dbReference type="EMBL" id="JBANMG010000006">
    <property type="protein sequence ID" value="KAK6951705.1"/>
    <property type="molecule type" value="Genomic_DNA"/>
</dbReference>
<dbReference type="Proteomes" id="UP001369815">
    <property type="component" value="Unassembled WGS sequence"/>
</dbReference>
<protein>
    <submittedName>
        <fullName evidence="1">Uncharacterized protein</fullName>
    </submittedName>
</protein>
<proteinExistence type="predicted"/>
<gene>
    <name evidence="1" type="ORF">Daesc_006228</name>
</gene>
<name>A0AAX6MGH0_9PEZI</name>
<comment type="caution">
    <text evidence="1">The sequence shown here is derived from an EMBL/GenBank/DDBJ whole genome shotgun (WGS) entry which is preliminary data.</text>
</comment>
<sequence length="208" mass="22730">MAVIELIFPKIKNDPESIKGAQETIPIAFKVLKEGGVLRGVAGVIISENGKDTTGEFKEFISLEWPELSYFYKFVESPGYAEYKAAATPFASGPPDLNVFETNPGAHLFAGRPLLDILLIKPKNPSDEEAQNILKKVQSTLEKLNDTEAVYGSSLNLPQKKITIVRAIADKAELDAAKNATARQEILKEIGDLAEVTQLVADVKVMPF</sequence>
<reference evidence="1 2" key="1">
    <citation type="journal article" date="2024" name="Front Chem Biol">
        <title>Unveiling the potential of Daldinia eschscholtzii MFLUCC 19-0629 through bioactivity and bioinformatics studies for enhanced sustainable agriculture production.</title>
        <authorList>
            <person name="Brooks S."/>
            <person name="Weaver J.A."/>
            <person name="Klomchit A."/>
            <person name="Alharthi S.A."/>
            <person name="Onlamun T."/>
            <person name="Nurani R."/>
            <person name="Vong T.K."/>
            <person name="Alberti F."/>
            <person name="Greco C."/>
        </authorList>
    </citation>
    <scope>NUCLEOTIDE SEQUENCE [LARGE SCALE GENOMIC DNA]</scope>
    <source>
        <strain evidence="1">MFLUCC 19-0629</strain>
    </source>
</reference>
<evidence type="ECO:0000313" key="1">
    <source>
        <dbReference type="EMBL" id="KAK6951705.1"/>
    </source>
</evidence>